<gene>
    <name evidence="2" type="ORF">AGLY_014231</name>
</gene>
<dbReference type="Proteomes" id="UP000475862">
    <property type="component" value="Unassembled WGS sequence"/>
</dbReference>
<dbReference type="SUPFAM" id="SSF56219">
    <property type="entry name" value="DNase I-like"/>
    <property type="match status" value="1"/>
</dbReference>
<dbReference type="PANTHER" id="PTHR47510">
    <property type="entry name" value="REVERSE TRANSCRIPTASE DOMAIN-CONTAINING PROTEIN"/>
    <property type="match status" value="1"/>
</dbReference>
<dbReference type="EMBL" id="VYZN01000060">
    <property type="protein sequence ID" value="KAE9525431.1"/>
    <property type="molecule type" value="Genomic_DNA"/>
</dbReference>
<sequence length="560" mass="64305">MRNDLPMKSWVNECGVLNLNDSTQNGSHWVAWKKMKNKKIHFDSFGINPPPKELVNYLGKHNLWYTDRKFQDYNDPPICGHLPFPSAELGNLVQSLSFTHIIGADFNAKHQTWSRSTNTRGRTLQNFISLNHLKVIASLSPTYWPSHINRHPDTLDFFITNLPNRFSTEIINLNDPASDHTPVLLLIGAHPSLKKSRPTINPGTTNWNKFKDTISNKTTLNIKLKSITDVDQAIAKLTDDIQKAALDSSTQNPPYSQTLNLSPELRRLIAEKRRARSKWQHTHYPADKIKYNFLSNKLKSLLKTHKTNLYKSHIQNLSFSNGSIWRKTKSILRIKDSPPPIRRPDNSLAFSDKEKADILAEELSGVFKPHLIPTPALHIFHIYRQLRPFEKIARLTTTTRAIMDDQLTRKANLFRLGYHPLTKIPVISMRLTAKDRFQELKELMRHEKSNNYQTGDSEDEQFSVVPITSAAVTSNGTAGKKRPGYETLMSRPRHFSQGHYMNVKPNGQEIDDTVTITPQAIIFIFYFLYCNIDFQSFNARLLNKGDEKNPLLCLHLFADH</sequence>
<dbReference type="Pfam" id="PF14529">
    <property type="entry name" value="Exo_endo_phos_2"/>
    <property type="match status" value="1"/>
</dbReference>
<organism evidence="2 3">
    <name type="scientific">Aphis glycines</name>
    <name type="common">Soybean aphid</name>
    <dbReference type="NCBI Taxonomy" id="307491"/>
    <lineage>
        <taxon>Eukaryota</taxon>
        <taxon>Metazoa</taxon>
        <taxon>Ecdysozoa</taxon>
        <taxon>Arthropoda</taxon>
        <taxon>Hexapoda</taxon>
        <taxon>Insecta</taxon>
        <taxon>Pterygota</taxon>
        <taxon>Neoptera</taxon>
        <taxon>Paraneoptera</taxon>
        <taxon>Hemiptera</taxon>
        <taxon>Sternorrhyncha</taxon>
        <taxon>Aphidomorpha</taxon>
        <taxon>Aphidoidea</taxon>
        <taxon>Aphididae</taxon>
        <taxon>Aphidini</taxon>
        <taxon>Aphis</taxon>
        <taxon>Aphis</taxon>
    </lineage>
</organism>
<evidence type="ECO:0000313" key="2">
    <source>
        <dbReference type="EMBL" id="KAE9525431.1"/>
    </source>
</evidence>
<dbReference type="AlphaFoldDB" id="A0A6G0T554"/>
<feature type="domain" description="Endonuclease/exonuclease/phosphatase" evidence="1">
    <location>
        <begin position="87"/>
        <end position="183"/>
    </location>
</feature>
<keyword evidence="3" id="KW-1185">Reference proteome</keyword>
<dbReference type="InterPro" id="IPR036691">
    <property type="entry name" value="Endo/exonu/phosph_ase_sf"/>
</dbReference>
<reference evidence="2 3" key="1">
    <citation type="submission" date="2019-08" db="EMBL/GenBank/DDBJ databases">
        <title>The genome of the soybean aphid Biotype 1, its phylome, world population structure and adaptation to the North American continent.</title>
        <authorList>
            <person name="Giordano R."/>
            <person name="Donthu R.K."/>
            <person name="Hernandez A.G."/>
            <person name="Wright C.L."/>
            <person name="Zimin A.V."/>
        </authorList>
    </citation>
    <scope>NUCLEOTIDE SEQUENCE [LARGE SCALE GENOMIC DNA]</scope>
    <source>
        <tissue evidence="2">Whole aphids</tissue>
    </source>
</reference>
<proteinExistence type="predicted"/>
<comment type="caution">
    <text evidence="2">The sequence shown here is derived from an EMBL/GenBank/DDBJ whole genome shotgun (WGS) entry which is preliminary data.</text>
</comment>
<protein>
    <recommendedName>
        <fullName evidence="1">Endonuclease/exonuclease/phosphatase domain-containing protein</fullName>
    </recommendedName>
</protein>
<evidence type="ECO:0000259" key="1">
    <source>
        <dbReference type="Pfam" id="PF14529"/>
    </source>
</evidence>
<accession>A0A6G0T554</accession>
<dbReference type="InterPro" id="IPR005135">
    <property type="entry name" value="Endo/exonuclease/phosphatase"/>
</dbReference>
<evidence type="ECO:0000313" key="3">
    <source>
        <dbReference type="Proteomes" id="UP000475862"/>
    </source>
</evidence>
<dbReference type="PANTHER" id="PTHR47510:SF9">
    <property type="entry name" value="ENDONUCLEASE_EXONUCLEASE_PHOSPHATASE DOMAIN-CONTAINING PROTEIN"/>
    <property type="match status" value="1"/>
</dbReference>
<dbReference type="OrthoDB" id="7474049at2759"/>
<dbReference type="Gene3D" id="3.60.10.10">
    <property type="entry name" value="Endonuclease/exonuclease/phosphatase"/>
    <property type="match status" value="1"/>
</dbReference>
<dbReference type="GO" id="GO:0003824">
    <property type="term" value="F:catalytic activity"/>
    <property type="evidence" value="ECO:0007669"/>
    <property type="project" value="InterPro"/>
</dbReference>
<name>A0A6G0T554_APHGL</name>